<sequence>MASNTMNKNMTSLLESLNTTLSQILTGVLKGKYSAKAIEALQSEAAQEKLATLIKENMPVKIVHKSKKLKKDPEQPKRGCSSYIFFCKDARKQVKDMHDDWKATEVTAEIGRIWREDMTDEMKAPYIEQAAADKARYLEEMKDYTPSVERLAEVASHASDSEGSKKKRKPGPKRACSAYIFFCKEMREKVKEDNDDMDAKEVTSELGRLWREEYKDDSKLNKPFVKAAKKDKKRFEKEKAEWVDPEPVSSDAEYGDEAPAPAPAVKKSKKSSKKKSNKKKSNTESGDESERD</sequence>
<dbReference type="InterPro" id="IPR036910">
    <property type="entry name" value="HMG_box_dom_sf"/>
</dbReference>
<organism evidence="4">
    <name type="scientific">viral metagenome</name>
    <dbReference type="NCBI Taxonomy" id="1070528"/>
    <lineage>
        <taxon>unclassified sequences</taxon>
        <taxon>metagenomes</taxon>
        <taxon>organismal metagenomes</taxon>
    </lineage>
</organism>
<dbReference type="GO" id="GO:0003677">
    <property type="term" value="F:DNA binding"/>
    <property type="evidence" value="ECO:0007669"/>
    <property type="project" value="UniProtKB-KW"/>
</dbReference>
<dbReference type="SMART" id="SM00398">
    <property type="entry name" value="HMG"/>
    <property type="match status" value="2"/>
</dbReference>
<dbReference type="PROSITE" id="PS50118">
    <property type="entry name" value="HMG_BOX_2"/>
    <property type="match status" value="2"/>
</dbReference>
<feature type="compositionally biased region" description="Basic and acidic residues" evidence="2">
    <location>
        <begin position="233"/>
        <end position="242"/>
    </location>
</feature>
<dbReference type="AlphaFoldDB" id="A0A6C0JT95"/>
<dbReference type="Pfam" id="PF00505">
    <property type="entry name" value="HMG_box"/>
    <property type="match status" value="2"/>
</dbReference>
<accession>A0A6C0JT95</accession>
<dbReference type="InterPro" id="IPR050342">
    <property type="entry name" value="HMGB"/>
</dbReference>
<evidence type="ECO:0000256" key="2">
    <source>
        <dbReference type="SAM" id="MobiDB-lite"/>
    </source>
</evidence>
<feature type="compositionally biased region" description="Basic residues" evidence="2">
    <location>
        <begin position="266"/>
        <end position="280"/>
    </location>
</feature>
<evidence type="ECO:0000256" key="1">
    <source>
        <dbReference type="ARBA" id="ARBA00023125"/>
    </source>
</evidence>
<dbReference type="PANTHER" id="PTHR48112:SF32">
    <property type="entry name" value="HIGH MOBILITY GROUP PROTEIN B3"/>
    <property type="match status" value="1"/>
</dbReference>
<dbReference type="PANTHER" id="PTHR48112">
    <property type="entry name" value="HIGH MOBILITY GROUP PROTEIN DSP1"/>
    <property type="match status" value="1"/>
</dbReference>
<dbReference type="SUPFAM" id="SSF47095">
    <property type="entry name" value="HMG-box"/>
    <property type="match status" value="2"/>
</dbReference>
<evidence type="ECO:0000259" key="3">
    <source>
        <dbReference type="PROSITE" id="PS50118"/>
    </source>
</evidence>
<reference evidence="4" key="1">
    <citation type="journal article" date="2020" name="Nature">
        <title>Giant virus diversity and host interactions through global metagenomics.</title>
        <authorList>
            <person name="Schulz F."/>
            <person name="Roux S."/>
            <person name="Paez-Espino D."/>
            <person name="Jungbluth S."/>
            <person name="Walsh D.A."/>
            <person name="Denef V.J."/>
            <person name="McMahon K.D."/>
            <person name="Konstantinidis K.T."/>
            <person name="Eloe-Fadrosh E.A."/>
            <person name="Kyrpides N.C."/>
            <person name="Woyke T."/>
        </authorList>
    </citation>
    <scope>NUCLEOTIDE SEQUENCE</scope>
    <source>
        <strain evidence="4">GVMAG-S-1038524-41</strain>
    </source>
</reference>
<keyword evidence="1" id="KW-0238">DNA-binding</keyword>
<evidence type="ECO:0000313" key="4">
    <source>
        <dbReference type="EMBL" id="QHU06904.1"/>
    </source>
</evidence>
<proteinExistence type="predicted"/>
<feature type="domain" description="HMG box" evidence="3">
    <location>
        <begin position="172"/>
        <end position="243"/>
    </location>
</feature>
<feature type="region of interest" description="Disordered" evidence="2">
    <location>
        <begin position="221"/>
        <end position="292"/>
    </location>
</feature>
<dbReference type="InterPro" id="IPR009071">
    <property type="entry name" value="HMG_box_dom"/>
</dbReference>
<feature type="domain" description="HMG box" evidence="3">
    <location>
        <begin position="76"/>
        <end position="145"/>
    </location>
</feature>
<protein>
    <recommendedName>
        <fullName evidence="3">HMG box domain-containing protein</fullName>
    </recommendedName>
</protein>
<dbReference type="Gene3D" id="1.10.30.10">
    <property type="entry name" value="High mobility group box domain"/>
    <property type="match status" value="2"/>
</dbReference>
<dbReference type="EMBL" id="MN740669">
    <property type="protein sequence ID" value="QHU06904.1"/>
    <property type="molecule type" value="Genomic_DNA"/>
</dbReference>
<name>A0A6C0JT95_9ZZZZ</name>